<dbReference type="SMART" id="SM00345">
    <property type="entry name" value="HTH_GNTR"/>
    <property type="match status" value="1"/>
</dbReference>
<dbReference type="AlphaFoldDB" id="A0A942UT66"/>
<gene>
    <name evidence="5" type="ORF">GOQ27_06595</name>
</gene>
<dbReference type="InterPro" id="IPR008920">
    <property type="entry name" value="TF_FadR/GntR_C"/>
</dbReference>
<organism evidence="5 6">
    <name type="scientific">Anaeromonas frigoriresistens</name>
    <dbReference type="NCBI Taxonomy" id="2683708"/>
    <lineage>
        <taxon>Bacteria</taxon>
        <taxon>Bacillati</taxon>
        <taxon>Bacillota</taxon>
        <taxon>Tissierellia</taxon>
        <taxon>Tissierellales</taxon>
        <taxon>Thermohalobacteraceae</taxon>
        <taxon>Anaeromonas</taxon>
    </lineage>
</organism>
<dbReference type="Proteomes" id="UP000724672">
    <property type="component" value="Unassembled WGS sequence"/>
</dbReference>
<protein>
    <submittedName>
        <fullName evidence="5">GntR family transcriptional regulator</fullName>
    </submittedName>
</protein>
<accession>A0A942UT66</accession>
<comment type="caution">
    <text evidence="5">The sequence shown here is derived from an EMBL/GenBank/DDBJ whole genome shotgun (WGS) entry which is preliminary data.</text>
</comment>
<evidence type="ECO:0000256" key="2">
    <source>
        <dbReference type="ARBA" id="ARBA00023125"/>
    </source>
</evidence>
<dbReference type="InterPro" id="IPR036390">
    <property type="entry name" value="WH_DNA-bd_sf"/>
</dbReference>
<dbReference type="PROSITE" id="PS50949">
    <property type="entry name" value="HTH_GNTR"/>
    <property type="match status" value="1"/>
</dbReference>
<dbReference type="Pfam" id="PF00392">
    <property type="entry name" value="GntR"/>
    <property type="match status" value="1"/>
</dbReference>
<proteinExistence type="predicted"/>
<keyword evidence="6" id="KW-1185">Reference proteome</keyword>
<sequence length="215" mass="25707">MALYLSLKDHVYNFIQKKINDGTLKANEKINEQLIYETLQVSRTPVREALIQLSTEGYLEKLPRRGFIVRPIDEKKAKELYLTIGTLDGLAANLATNFITENEISEMKRKVNDMNKRIDENNFDLYYKLQKEFHDIYIDICDNEELIRILNQLRRSFIKQPYDDSSMENIIKILKETNNEHKNIVDLFEKKRKNELEKYIRYTHWDISHAKFEEL</sequence>
<feature type="domain" description="HTH gntR-type" evidence="4">
    <location>
        <begin position="5"/>
        <end position="72"/>
    </location>
</feature>
<dbReference type="GO" id="GO:0003700">
    <property type="term" value="F:DNA-binding transcription factor activity"/>
    <property type="evidence" value="ECO:0007669"/>
    <property type="project" value="InterPro"/>
</dbReference>
<dbReference type="SUPFAM" id="SSF48008">
    <property type="entry name" value="GntR ligand-binding domain-like"/>
    <property type="match status" value="1"/>
</dbReference>
<dbReference type="InterPro" id="IPR011711">
    <property type="entry name" value="GntR_C"/>
</dbReference>
<dbReference type="Gene3D" id="1.10.10.10">
    <property type="entry name" value="Winged helix-like DNA-binding domain superfamily/Winged helix DNA-binding domain"/>
    <property type="match status" value="1"/>
</dbReference>
<dbReference type="GO" id="GO:0003677">
    <property type="term" value="F:DNA binding"/>
    <property type="evidence" value="ECO:0007669"/>
    <property type="project" value="UniProtKB-KW"/>
</dbReference>
<keyword evidence="3" id="KW-0804">Transcription</keyword>
<dbReference type="PANTHER" id="PTHR43537:SF24">
    <property type="entry name" value="GLUCONATE OPERON TRANSCRIPTIONAL REPRESSOR"/>
    <property type="match status" value="1"/>
</dbReference>
<evidence type="ECO:0000256" key="3">
    <source>
        <dbReference type="ARBA" id="ARBA00023163"/>
    </source>
</evidence>
<evidence type="ECO:0000256" key="1">
    <source>
        <dbReference type="ARBA" id="ARBA00023015"/>
    </source>
</evidence>
<evidence type="ECO:0000259" key="4">
    <source>
        <dbReference type="PROSITE" id="PS50949"/>
    </source>
</evidence>
<dbReference type="InterPro" id="IPR000524">
    <property type="entry name" value="Tscrpt_reg_HTH_GntR"/>
</dbReference>
<dbReference type="PANTHER" id="PTHR43537">
    <property type="entry name" value="TRANSCRIPTIONAL REGULATOR, GNTR FAMILY"/>
    <property type="match status" value="1"/>
</dbReference>
<dbReference type="Gene3D" id="1.20.120.530">
    <property type="entry name" value="GntR ligand-binding domain-like"/>
    <property type="match status" value="1"/>
</dbReference>
<reference evidence="5" key="1">
    <citation type="submission" date="2019-12" db="EMBL/GenBank/DDBJ databases">
        <title>Clostridiaceae gen. nov. sp. nov., isolated from sediment in Xinjiang, China.</title>
        <authorList>
            <person name="Zhang R."/>
        </authorList>
    </citation>
    <scope>NUCLEOTIDE SEQUENCE</scope>
    <source>
        <strain evidence="5">D2Q-11</strain>
    </source>
</reference>
<dbReference type="RefSeq" id="WP_203366043.1">
    <property type="nucleotide sequence ID" value="NZ_WSFT01000028.1"/>
</dbReference>
<evidence type="ECO:0000313" key="6">
    <source>
        <dbReference type="Proteomes" id="UP000724672"/>
    </source>
</evidence>
<dbReference type="EMBL" id="WSFT01000028">
    <property type="protein sequence ID" value="MBS4538123.1"/>
    <property type="molecule type" value="Genomic_DNA"/>
</dbReference>
<dbReference type="Pfam" id="PF07729">
    <property type="entry name" value="FCD"/>
    <property type="match status" value="1"/>
</dbReference>
<dbReference type="SUPFAM" id="SSF46785">
    <property type="entry name" value="Winged helix' DNA-binding domain"/>
    <property type="match status" value="1"/>
</dbReference>
<evidence type="ECO:0000313" key="5">
    <source>
        <dbReference type="EMBL" id="MBS4538123.1"/>
    </source>
</evidence>
<name>A0A942UT66_9FIRM</name>
<dbReference type="CDD" id="cd07377">
    <property type="entry name" value="WHTH_GntR"/>
    <property type="match status" value="1"/>
</dbReference>
<dbReference type="InterPro" id="IPR036388">
    <property type="entry name" value="WH-like_DNA-bd_sf"/>
</dbReference>
<keyword evidence="2" id="KW-0238">DNA-binding</keyword>
<keyword evidence="1" id="KW-0805">Transcription regulation</keyword>